<dbReference type="PANTHER" id="PTHR10217">
    <property type="entry name" value="VOLTAGE AND LIGAND GATED POTASSIUM CHANNEL"/>
    <property type="match status" value="1"/>
</dbReference>
<dbReference type="OrthoDB" id="417811at2759"/>
<dbReference type="InterPro" id="IPR018490">
    <property type="entry name" value="cNMP-bd_dom_sf"/>
</dbReference>
<gene>
    <name evidence="7" type="primary">KCNH6</name>
    <name evidence="7" type="ORF">SNAT2548_LOCUS20358</name>
</gene>
<evidence type="ECO:0000259" key="6">
    <source>
        <dbReference type="Pfam" id="PF00520"/>
    </source>
</evidence>
<evidence type="ECO:0000256" key="2">
    <source>
        <dbReference type="ARBA" id="ARBA00022692"/>
    </source>
</evidence>
<comment type="caution">
    <text evidence="7">The sequence shown here is derived from an EMBL/GenBank/DDBJ whole genome shotgun (WGS) entry which is preliminary data.</text>
</comment>
<comment type="subcellular location">
    <subcellularLocation>
        <location evidence="1">Membrane</location>
        <topology evidence="1">Multi-pass membrane protein</topology>
    </subcellularLocation>
</comment>
<name>A0A812QBK7_9DINO</name>
<dbReference type="Gene3D" id="1.10.287.630">
    <property type="entry name" value="Helix hairpin bin"/>
    <property type="match status" value="1"/>
</dbReference>
<protein>
    <submittedName>
        <fullName evidence="7">KCNH6 protein</fullName>
    </submittedName>
</protein>
<accession>A0A812QBK7</accession>
<dbReference type="EMBL" id="CAJNDS010002207">
    <property type="protein sequence ID" value="CAE7372726.1"/>
    <property type="molecule type" value="Genomic_DNA"/>
</dbReference>
<feature type="transmembrane region" description="Helical" evidence="5">
    <location>
        <begin position="93"/>
        <end position="112"/>
    </location>
</feature>
<dbReference type="PANTHER" id="PTHR10217:SF435">
    <property type="entry name" value="POTASSIUM VOLTAGE-GATED CHANNEL PROTEIN EAG"/>
    <property type="match status" value="1"/>
</dbReference>
<dbReference type="Gene3D" id="1.10.287.70">
    <property type="match status" value="1"/>
</dbReference>
<feature type="transmembrane region" description="Helical" evidence="5">
    <location>
        <begin position="124"/>
        <end position="142"/>
    </location>
</feature>
<dbReference type="InterPro" id="IPR003938">
    <property type="entry name" value="K_chnl_volt-dep_EAG/ELK/ERG"/>
</dbReference>
<feature type="domain" description="Ion transport" evidence="6">
    <location>
        <begin position="5"/>
        <end position="155"/>
    </location>
</feature>
<dbReference type="GO" id="GO:0042391">
    <property type="term" value="P:regulation of membrane potential"/>
    <property type="evidence" value="ECO:0007669"/>
    <property type="project" value="TreeGrafter"/>
</dbReference>
<dbReference type="InterPro" id="IPR005821">
    <property type="entry name" value="Ion_trans_dom"/>
</dbReference>
<dbReference type="GO" id="GO:0005886">
    <property type="term" value="C:plasma membrane"/>
    <property type="evidence" value="ECO:0007669"/>
    <property type="project" value="TreeGrafter"/>
</dbReference>
<dbReference type="GO" id="GO:0005249">
    <property type="term" value="F:voltage-gated potassium channel activity"/>
    <property type="evidence" value="ECO:0007669"/>
    <property type="project" value="InterPro"/>
</dbReference>
<feature type="transmembrane region" description="Helical" evidence="5">
    <location>
        <begin position="40"/>
        <end position="61"/>
    </location>
</feature>
<evidence type="ECO:0000256" key="1">
    <source>
        <dbReference type="ARBA" id="ARBA00004141"/>
    </source>
</evidence>
<keyword evidence="2 5" id="KW-0812">Transmembrane</keyword>
<proteinExistence type="predicted"/>
<evidence type="ECO:0000256" key="3">
    <source>
        <dbReference type="ARBA" id="ARBA00022989"/>
    </source>
</evidence>
<dbReference type="SUPFAM" id="SSF51206">
    <property type="entry name" value="cAMP-binding domain-like"/>
    <property type="match status" value="1"/>
</dbReference>
<dbReference type="AlphaFoldDB" id="A0A812QBK7"/>
<keyword evidence="3 5" id="KW-1133">Transmembrane helix</keyword>
<keyword evidence="4 5" id="KW-0472">Membrane</keyword>
<evidence type="ECO:0000313" key="7">
    <source>
        <dbReference type="EMBL" id="CAE7372726.1"/>
    </source>
</evidence>
<dbReference type="InterPro" id="IPR050818">
    <property type="entry name" value="KCNH_animal-type"/>
</dbReference>
<evidence type="ECO:0000256" key="5">
    <source>
        <dbReference type="SAM" id="Phobius"/>
    </source>
</evidence>
<dbReference type="PRINTS" id="PR01463">
    <property type="entry name" value="EAGCHANLFMLY"/>
</dbReference>
<keyword evidence="8" id="KW-1185">Reference proteome</keyword>
<dbReference type="Pfam" id="PF00520">
    <property type="entry name" value="Ion_trans"/>
    <property type="match status" value="1"/>
</dbReference>
<reference evidence="7" key="1">
    <citation type="submission" date="2021-02" db="EMBL/GenBank/DDBJ databases">
        <authorList>
            <person name="Dougan E. K."/>
            <person name="Rhodes N."/>
            <person name="Thang M."/>
            <person name="Chan C."/>
        </authorList>
    </citation>
    <scope>NUCLEOTIDE SEQUENCE</scope>
</reference>
<dbReference type="SUPFAM" id="SSF81324">
    <property type="entry name" value="Voltage-gated potassium channels"/>
    <property type="match status" value="1"/>
</dbReference>
<organism evidence="7 8">
    <name type="scientific">Symbiodinium natans</name>
    <dbReference type="NCBI Taxonomy" id="878477"/>
    <lineage>
        <taxon>Eukaryota</taxon>
        <taxon>Sar</taxon>
        <taxon>Alveolata</taxon>
        <taxon>Dinophyceae</taxon>
        <taxon>Suessiales</taxon>
        <taxon>Symbiodiniaceae</taxon>
        <taxon>Symbiodinium</taxon>
    </lineage>
</organism>
<sequence length="413" mass="47475">MKVVKVIRTLRLLKLFRLLKSSRLLHRLEIPFALPYQQFALARFLSVLVIMCHWLACVWALTLQLVDLDYPQWIDDVEAVDASFGIRTRESTWRIYVASYYFCSYTMTSVGYGDFGPKNVLERVFCTFMVMVSGLCWAYILGEVCAIVADMNSDSQQFRKRMHQLNAMMRDQGLPHELRSRLRSFFLQNKHQLQYQTQLQLLDHMSPRLQAEVCRVITLTWIRKVPFFVQFLNLIQKMQAKGMQTTVFEACVADIARKLQSTAYAQGDSFTNVQVLHILTKGLVALGNKFGKTGSVWGEDFVLADQSLIHVVNCVAMSYCEVLYLTRDGLLAVVEARRNTCPELARIVRRYCIRIAVYRGILREARKRARMPSYRTRLAHFREGSKLQIVSCMSGAGSLLHASGVLETLLQLI</sequence>
<evidence type="ECO:0000313" key="8">
    <source>
        <dbReference type="Proteomes" id="UP000604046"/>
    </source>
</evidence>
<dbReference type="Proteomes" id="UP000604046">
    <property type="component" value="Unassembled WGS sequence"/>
</dbReference>
<evidence type="ECO:0000256" key="4">
    <source>
        <dbReference type="ARBA" id="ARBA00023136"/>
    </source>
</evidence>